<organism evidence="4 5">
    <name type="scientific">Solanum bulbocastanum</name>
    <name type="common">Wild potato</name>
    <dbReference type="NCBI Taxonomy" id="147425"/>
    <lineage>
        <taxon>Eukaryota</taxon>
        <taxon>Viridiplantae</taxon>
        <taxon>Streptophyta</taxon>
        <taxon>Embryophyta</taxon>
        <taxon>Tracheophyta</taxon>
        <taxon>Spermatophyta</taxon>
        <taxon>Magnoliopsida</taxon>
        <taxon>eudicotyledons</taxon>
        <taxon>Gunneridae</taxon>
        <taxon>Pentapetalae</taxon>
        <taxon>asterids</taxon>
        <taxon>lamiids</taxon>
        <taxon>Solanales</taxon>
        <taxon>Solanaceae</taxon>
        <taxon>Solanoideae</taxon>
        <taxon>Solaneae</taxon>
        <taxon>Solanum</taxon>
    </lineage>
</organism>
<protein>
    <recommendedName>
        <fullName evidence="6">Condensin-2 complex subunit H2</fullName>
    </recommendedName>
</protein>
<dbReference type="Pfam" id="PF16858">
    <property type="entry name" value="CNDH2_C"/>
    <property type="match status" value="1"/>
</dbReference>
<dbReference type="EMBL" id="JBANQN010000001">
    <property type="protein sequence ID" value="KAK6803657.1"/>
    <property type="molecule type" value="Genomic_DNA"/>
</dbReference>
<comment type="caution">
    <text evidence="4">The sequence shown here is derived from an EMBL/GenBank/DDBJ whole genome shotgun (WGS) entry which is preliminary data.</text>
</comment>
<evidence type="ECO:0000259" key="2">
    <source>
        <dbReference type="Pfam" id="PF16858"/>
    </source>
</evidence>
<feature type="compositionally biased region" description="Basic and acidic residues" evidence="1">
    <location>
        <begin position="281"/>
        <end position="291"/>
    </location>
</feature>
<dbReference type="GO" id="GO:0051306">
    <property type="term" value="P:mitotic sister chromatid separation"/>
    <property type="evidence" value="ECO:0007669"/>
    <property type="project" value="TreeGrafter"/>
</dbReference>
<feature type="domain" description="Condensin II complex subunit H2 middle" evidence="3">
    <location>
        <begin position="120"/>
        <end position="269"/>
    </location>
</feature>
<gene>
    <name evidence="4" type="ORF">RDI58_001441</name>
</gene>
<keyword evidence="5" id="KW-1185">Reference proteome</keyword>
<dbReference type="AlphaFoldDB" id="A0AAN8YTA9"/>
<proteinExistence type="predicted"/>
<accession>A0AAN8YTA9</accession>
<dbReference type="InterPro" id="IPR031737">
    <property type="entry name" value="CNDH2_C"/>
</dbReference>
<dbReference type="Pfam" id="PF16869">
    <property type="entry name" value="CNDH2_M"/>
    <property type="match status" value="1"/>
</dbReference>
<evidence type="ECO:0000256" key="1">
    <source>
        <dbReference type="SAM" id="MobiDB-lite"/>
    </source>
</evidence>
<feature type="compositionally biased region" description="Basic and acidic residues" evidence="1">
    <location>
        <begin position="249"/>
        <end position="263"/>
    </location>
</feature>
<sequence length="423" mass="47454">MRHDHEKSNSGNADTDGVFHNVRPLRDLESNWEVNLAKILEDYLLKICSDFPTLRHLNMIVRFLVIIEKDHSGSISAQGEENANDEENDPFWFSEEIPVETKNMLDGATYRDASLTQFVKAPANLVVLEGDCQDSTGDSGELESYLLATCDIYQDFILLDSCDAVAVDSFLNNDDTVGKGLNNSCRGNSVGSKNQKIFLSPTRCSAGTANKFSARKNQDANFYVSPRVEPEFDPGSYDGDCDMPDNYDDEHGGEDGYVEPRDADDSDDEEPWKPLNPHEPGTLKEINKENEYDGGDNDFGQPDYDVPESADVNEDVTQHAEKHENCSSPFDKGAHEDPYAHSNLENLCRSHLDSLLANLAETEKQSELAARVSTWKQRIEENLEEQICSPTVFTLHLRFFDAQVFAYRNHIHPLILLNTGLGF</sequence>
<feature type="compositionally biased region" description="Acidic residues" evidence="1">
    <location>
        <begin position="239"/>
        <end position="248"/>
    </location>
</feature>
<dbReference type="PANTHER" id="PTHR14324">
    <property type="entry name" value="CONDENSIN-2 COMPLEX SUBUNIT H2"/>
    <property type="match status" value="1"/>
</dbReference>
<evidence type="ECO:0008006" key="6">
    <source>
        <dbReference type="Google" id="ProtNLM"/>
    </source>
</evidence>
<dbReference type="Proteomes" id="UP001371456">
    <property type="component" value="Unassembled WGS sequence"/>
</dbReference>
<evidence type="ECO:0000259" key="3">
    <source>
        <dbReference type="Pfam" id="PF16869"/>
    </source>
</evidence>
<dbReference type="GO" id="GO:0010032">
    <property type="term" value="P:meiotic chromosome condensation"/>
    <property type="evidence" value="ECO:0007669"/>
    <property type="project" value="TreeGrafter"/>
</dbReference>
<dbReference type="PANTHER" id="PTHR14324:SF3">
    <property type="entry name" value="CONDENSIN-2 COMPLEX SUBUNIT H2"/>
    <property type="match status" value="1"/>
</dbReference>
<evidence type="ECO:0000313" key="5">
    <source>
        <dbReference type="Proteomes" id="UP001371456"/>
    </source>
</evidence>
<reference evidence="4 5" key="1">
    <citation type="submission" date="2024-02" db="EMBL/GenBank/DDBJ databases">
        <title>de novo genome assembly of Solanum bulbocastanum strain 11H21.</title>
        <authorList>
            <person name="Hosaka A.J."/>
        </authorList>
    </citation>
    <scope>NUCLEOTIDE SEQUENCE [LARGE SCALE GENOMIC DNA]</scope>
    <source>
        <tissue evidence="4">Young leaves</tissue>
    </source>
</reference>
<dbReference type="GO" id="GO:0005634">
    <property type="term" value="C:nucleus"/>
    <property type="evidence" value="ECO:0007669"/>
    <property type="project" value="TreeGrafter"/>
</dbReference>
<name>A0AAN8YTA9_SOLBU</name>
<evidence type="ECO:0000313" key="4">
    <source>
        <dbReference type="EMBL" id="KAK6803657.1"/>
    </source>
</evidence>
<dbReference type="InterPro" id="IPR031739">
    <property type="entry name" value="Ncaph2"/>
</dbReference>
<feature type="domain" description="Condensin-2 complex subunit H2 C-terminal" evidence="2">
    <location>
        <begin position="344"/>
        <end position="390"/>
    </location>
</feature>
<feature type="region of interest" description="Disordered" evidence="1">
    <location>
        <begin position="226"/>
        <end position="300"/>
    </location>
</feature>
<dbReference type="GO" id="GO:0000796">
    <property type="term" value="C:condensin complex"/>
    <property type="evidence" value="ECO:0007669"/>
    <property type="project" value="TreeGrafter"/>
</dbReference>
<dbReference type="GO" id="GO:0003682">
    <property type="term" value="F:chromatin binding"/>
    <property type="evidence" value="ECO:0007669"/>
    <property type="project" value="TreeGrafter"/>
</dbReference>
<dbReference type="InterPro" id="IPR031719">
    <property type="entry name" value="H2_M"/>
</dbReference>